<protein>
    <submittedName>
        <fullName evidence="2">Uncharacterized protein</fullName>
    </submittedName>
</protein>
<evidence type="ECO:0000256" key="1">
    <source>
        <dbReference type="SAM" id="SignalP"/>
    </source>
</evidence>
<proteinExistence type="predicted"/>
<dbReference type="EMBL" id="DF848473">
    <property type="protein sequence ID" value="GAT53761.1"/>
    <property type="molecule type" value="Genomic_DNA"/>
</dbReference>
<dbReference type="Proteomes" id="UP000815677">
    <property type="component" value="Unassembled WGS sequence"/>
</dbReference>
<sequence>MQFNIFALFAATSLFATRMALASPAPQAAAVNLEARSNYCVYVPIVFNGCPEGIAKYICGSSAGEVYCCNVSTNSTGPLHGSNDFQNPDCLNDDTV</sequence>
<evidence type="ECO:0000313" key="3">
    <source>
        <dbReference type="Proteomes" id="UP000815677"/>
    </source>
</evidence>
<name>A0ABQ0LRU8_MYCCL</name>
<feature type="chain" id="PRO_5046147689" evidence="1">
    <location>
        <begin position="23"/>
        <end position="96"/>
    </location>
</feature>
<gene>
    <name evidence="2" type="ORF">MCHLO_10682</name>
</gene>
<keyword evidence="3" id="KW-1185">Reference proteome</keyword>
<accession>A0ABQ0LRU8</accession>
<organism evidence="2 3">
    <name type="scientific">Mycena chlorophos</name>
    <name type="common">Agaric fungus</name>
    <name type="synonym">Agaricus chlorophos</name>
    <dbReference type="NCBI Taxonomy" id="658473"/>
    <lineage>
        <taxon>Eukaryota</taxon>
        <taxon>Fungi</taxon>
        <taxon>Dikarya</taxon>
        <taxon>Basidiomycota</taxon>
        <taxon>Agaricomycotina</taxon>
        <taxon>Agaricomycetes</taxon>
        <taxon>Agaricomycetidae</taxon>
        <taxon>Agaricales</taxon>
        <taxon>Marasmiineae</taxon>
        <taxon>Mycenaceae</taxon>
        <taxon>Mycena</taxon>
    </lineage>
</organism>
<evidence type="ECO:0000313" key="2">
    <source>
        <dbReference type="EMBL" id="GAT53761.1"/>
    </source>
</evidence>
<keyword evidence="1" id="KW-0732">Signal</keyword>
<feature type="signal peptide" evidence="1">
    <location>
        <begin position="1"/>
        <end position="22"/>
    </location>
</feature>
<reference evidence="2" key="1">
    <citation type="submission" date="2014-09" db="EMBL/GenBank/DDBJ databases">
        <title>Genome sequence of the luminous mushroom Mycena chlorophos for searching fungal bioluminescence genes.</title>
        <authorList>
            <person name="Tanaka Y."/>
            <person name="Kasuga D."/>
            <person name="Oba Y."/>
            <person name="Hase S."/>
            <person name="Sato K."/>
            <person name="Oba Y."/>
            <person name="Sakakibara Y."/>
        </authorList>
    </citation>
    <scope>NUCLEOTIDE SEQUENCE</scope>
</reference>